<accession>D6A1J7</accession>
<proteinExistence type="predicted"/>
<gene>
    <name evidence="2" type="ORF">SSFG_00813</name>
</gene>
<name>D6A1J7_STRV1</name>
<evidence type="ECO:0000313" key="2">
    <source>
        <dbReference type="EMBL" id="EFE65559.2"/>
    </source>
</evidence>
<evidence type="ECO:0000256" key="1">
    <source>
        <dbReference type="SAM" id="MobiDB-lite"/>
    </source>
</evidence>
<organism evidence="2 3">
    <name type="scientific">Streptomyces viridosporus (strain ATCC 14672 / DSM 40746 / JCM 4963 / KCTC 9882 / NRRL B-12104 / FH 1290)</name>
    <name type="common">Streptomyces ghanaensis</name>
    <dbReference type="NCBI Taxonomy" id="566461"/>
    <lineage>
        <taxon>Bacteria</taxon>
        <taxon>Bacillati</taxon>
        <taxon>Actinomycetota</taxon>
        <taxon>Actinomycetes</taxon>
        <taxon>Kitasatosporales</taxon>
        <taxon>Streptomycetaceae</taxon>
        <taxon>Streptomyces</taxon>
    </lineage>
</organism>
<dbReference type="Proteomes" id="UP000003824">
    <property type="component" value="Unassembled WGS sequence"/>
</dbReference>
<protein>
    <submittedName>
        <fullName evidence="2">Predicted protein</fullName>
    </submittedName>
</protein>
<sequence>MGGHGWALAPRVGDLDPQGGGRQGEGEARGPAPHPAVQGRVRGQFGDEEGGRGGAGVVGGCGLSPLRGEPALGGVARGVRTVRGGGEQGAEVGCADGRFTRCGDGFLIHITEGDRVALPWGALRAVRRVTVPARTVWCTGVRPCPGRAFAGSPSARGNRVVVRHGSAAGYGDSHG</sequence>
<reference evidence="3" key="1">
    <citation type="submission" date="2008-12" db="EMBL/GenBank/DDBJ databases">
        <title>Annotation of Streptomyces ghanaensis ATCC 14672.</title>
        <authorList>
            <consortium name="The Broad Institute Genome Sequencing Platform"/>
            <consortium name="Broad Institute Microbial Sequencing Center"/>
            <person name="Fischbach M."/>
            <person name="Ward D."/>
            <person name="Young S."/>
            <person name="Kodira C.D."/>
            <person name="Zeng Q."/>
            <person name="Koehrsen M."/>
            <person name="Godfrey P."/>
            <person name="Alvarado L."/>
            <person name="Berlin A.M."/>
            <person name="Borenstein D."/>
            <person name="Chen Z."/>
            <person name="Engels R."/>
            <person name="Freedman E."/>
            <person name="Gellesch M."/>
            <person name="Goldberg J."/>
            <person name="Griggs A."/>
            <person name="Gujja S."/>
            <person name="Heiman D.I."/>
            <person name="Hepburn T.A."/>
            <person name="Howarth C."/>
            <person name="Jen D."/>
            <person name="Larson L."/>
            <person name="Lewis B."/>
            <person name="Mehta T."/>
            <person name="Park D."/>
            <person name="Pearson M."/>
            <person name="Roberts A."/>
            <person name="Saif S."/>
            <person name="Shea T.D."/>
            <person name="Shenoy N."/>
            <person name="Sisk P."/>
            <person name="Stolte C."/>
            <person name="Sykes S.N."/>
            <person name="Walk T."/>
            <person name="White J."/>
            <person name="Yandava C."/>
            <person name="Straight P."/>
            <person name="Clardy J."/>
            <person name="Hung D."/>
            <person name="Kolter R."/>
            <person name="Mekalanos J."/>
            <person name="Walker S."/>
            <person name="Walsh C.T."/>
            <person name="Wieland B.L.C."/>
            <person name="Ilzarbe M."/>
            <person name="Galagan J."/>
            <person name="Nusbaum C."/>
            <person name="Birren B."/>
        </authorList>
    </citation>
    <scope>NUCLEOTIDE SEQUENCE [LARGE SCALE GENOMIC DNA]</scope>
    <source>
        <strain evidence="3">ATCC 14672 / DSM 40746 / JCM 4963 / KCTC 9882 / NRRL B-12104 / FH 1290</strain>
    </source>
</reference>
<dbReference type="AlphaFoldDB" id="D6A1J7"/>
<dbReference type="EMBL" id="DS999641">
    <property type="protein sequence ID" value="EFE65559.2"/>
    <property type="molecule type" value="Genomic_DNA"/>
</dbReference>
<feature type="region of interest" description="Disordered" evidence="1">
    <location>
        <begin position="1"/>
        <end position="51"/>
    </location>
</feature>
<evidence type="ECO:0000313" key="3">
    <source>
        <dbReference type="Proteomes" id="UP000003824"/>
    </source>
</evidence>